<dbReference type="Proteomes" id="UP001596288">
    <property type="component" value="Unassembled WGS sequence"/>
</dbReference>
<gene>
    <name evidence="6" type="ORF">ACFQAV_12885</name>
</gene>
<dbReference type="InterPro" id="IPR045959">
    <property type="entry name" value="CGDB"/>
</dbReference>
<dbReference type="EMBL" id="JBHSSF010000041">
    <property type="protein sequence ID" value="MFC6177705.1"/>
    <property type="molecule type" value="Genomic_DNA"/>
</dbReference>
<name>A0ABW1RQJ2_9LACO</name>
<evidence type="ECO:0000256" key="2">
    <source>
        <dbReference type="ARBA" id="ARBA00023277"/>
    </source>
</evidence>
<evidence type="ECO:0000313" key="6">
    <source>
        <dbReference type="EMBL" id="MFC6177705.1"/>
    </source>
</evidence>
<reference evidence="7" key="1">
    <citation type="journal article" date="2019" name="Int. J. Syst. Evol. Microbiol.">
        <title>The Global Catalogue of Microorganisms (GCM) 10K type strain sequencing project: providing services to taxonomists for standard genome sequencing and annotation.</title>
        <authorList>
            <consortium name="The Broad Institute Genomics Platform"/>
            <consortium name="The Broad Institute Genome Sequencing Center for Infectious Disease"/>
            <person name="Wu L."/>
            <person name="Ma J."/>
        </authorList>
    </citation>
    <scope>NUCLEOTIDE SEQUENCE [LARGE SCALE GENOMIC DNA]</scope>
    <source>
        <strain evidence="7">CCM 8927</strain>
    </source>
</reference>
<accession>A0ABW1RQJ2</accession>
<evidence type="ECO:0000256" key="3">
    <source>
        <dbReference type="ARBA" id="ARBA00046336"/>
    </source>
</evidence>
<comment type="similarity">
    <text evidence="3">Belongs to the C-glycoside deglycosidase beta subunit family.</text>
</comment>
<feature type="domain" description="C-glycoside deglycosidase beta subunit" evidence="5">
    <location>
        <begin position="12"/>
        <end position="119"/>
    </location>
</feature>
<evidence type="ECO:0000256" key="1">
    <source>
        <dbReference type="ARBA" id="ARBA00023239"/>
    </source>
</evidence>
<protein>
    <recommendedName>
        <fullName evidence="4">C-deglycosylation enzyme beta subunit</fullName>
    </recommendedName>
</protein>
<dbReference type="RefSeq" id="WP_137612020.1">
    <property type="nucleotide sequence ID" value="NZ_BJDF01000017.1"/>
</dbReference>
<organism evidence="6 7">
    <name type="scientific">Companilactobacillus huachuanensis</name>
    <dbReference type="NCBI Taxonomy" id="2559914"/>
    <lineage>
        <taxon>Bacteria</taxon>
        <taxon>Bacillati</taxon>
        <taxon>Bacillota</taxon>
        <taxon>Bacilli</taxon>
        <taxon>Lactobacillales</taxon>
        <taxon>Lactobacillaceae</taxon>
        <taxon>Companilactobacillus</taxon>
    </lineage>
</organism>
<keyword evidence="2" id="KW-0119">Carbohydrate metabolism</keyword>
<comment type="caution">
    <text evidence="6">The sequence shown here is derived from an EMBL/GenBank/DDBJ whole genome shotgun (WGS) entry which is preliminary data.</text>
</comment>
<proteinExistence type="inferred from homology"/>
<evidence type="ECO:0000256" key="4">
    <source>
        <dbReference type="ARBA" id="ARBA00047208"/>
    </source>
</evidence>
<sequence length="143" mass="16379">MTFALRMNFVDVVPDNSLKNTYVDGKKNGYQFDIRLSYYRGHFLSVIDEFGIEVDGKKVSDDEIRFCLNGKELAPWQLSEAYTEFWPILKPATIKVLKVGGLDSGDHNVKVTLFFRAPYMPIGPNHQYMEYNSCGEKTLPVID</sequence>
<keyword evidence="7" id="KW-1185">Reference proteome</keyword>
<keyword evidence="1" id="KW-0456">Lyase</keyword>
<dbReference type="Pfam" id="PF19906">
    <property type="entry name" value="CGDB"/>
    <property type="match status" value="1"/>
</dbReference>
<evidence type="ECO:0000259" key="5">
    <source>
        <dbReference type="Pfam" id="PF19906"/>
    </source>
</evidence>
<evidence type="ECO:0000313" key="7">
    <source>
        <dbReference type="Proteomes" id="UP001596288"/>
    </source>
</evidence>